<gene>
    <name evidence="1" type="ORF">Q0590_25050</name>
</gene>
<sequence>MDRIIIQLKANGTALHRIFMQREAVSNLTSSLPEAHHNVLMADQSEAFKTTYTDLVNACIAIFEAKHPQVTEHFHNVKEIGADPYDATVTRTLYCNRVIDVIPGIEFQLPVVVRHFRNGIHIPGEIPDFTVVLKGTKDRMIEVNDVMISEYQHFADLSKVYPEGVIIDQQLTLEAAAGKFDRPAPQVELPQ</sequence>
<keyword evidence="2" id="KW-1185">Reference proteome</keyword>
<name>A0ABT8RC38_9BACT</name>
<proteinExistence type="predicted"/>
<protein>
    <submittedName>
        <fullName evidence="1">Uncharacterized protein</fullName>
    </submittedName>
</protein>
<organism evidence="1 2">
    <name type="scientific">Rhodocytophaga aerolata</name>
    <dbReference type="NCBI Taxonomy" id="455078"/>
    <lineage>
        <taxon>Bacteria</taxon>
        <taxon>Pseudomonadati</taxon>
        <taxon>Bacteroidota</taxon>
        <taxon>Cytophagia</taxon>
        <taxon>Cytophagales</taxon>
        <taxon>Rhodocytophagaceae</taxon>
        <taxon>Rhodocytophaga</taxon>
    </lineage>
</organism>
<dbReference type="EMBL" id="JAUKPO010000020">
    <property type="protein sequence ID" value="MDO1449569.1"/>
    <property type="molecule type" value="Genomic_DNA"/>
</dbReference>
<evidence type="ECO:0000313" key="1">
    <source>
        <dbReference type="EMBL" id="MDO1449569.1"/>
    </source>
</evidence>
<comment type="caution">
    <text evidence="1">The sequence shown here is derived from an EMBL/GenBank/DDBJ whole genome shotgun (WGS) entry which is preliminary data.</text>
</comment>
<dbReference type="RefSeq" id="WP_302040373.1">
    <property type="nucleotide sequence ID" value="NZ_JAUKPO010000020.1"/>
</dbReference>
<evidence type="ECO:0000313" key="2">
    <source>
        <dbReference type="Proteomes" id="UP001168528"/>
    </source>
</evidence>
<accession>A0ABT8RC38</accession>
<dbReference type="Proteomes" id="UP001168528">
    <property type="component" value="Unassembled WGS sequence"/>
</dbReference>
<reference evidence="1" key="1">
    <citation type="submission" date="2023-07" db="EMBL/GenBank/DDBJ databases">
        <title>The genome sequence of Rhodocytophaga aerolata KACC 12507.</title>
        <authorList>
            <person name="Zhang X."/>
        </authorList>
    </citation>
    <scope>NUCLEOTIDE SEQUENCE</scope>
    <source>
        <strain evidence="1">KACC 12507</strain>
    </source>
</reference>